<dbReference type="InterPro" id="IPR004045">
    <property type="entry name" value="Glutathione_S-Trfase_N"/>
</dbReference>
<organism evidence="3 4">
    <name type="scientific">Thalassotalea insulae</name>
    <dbReference type="NCBI Taxonomy" id="2056778"/>
    <lineage>
        <taxon>Bacteria</taxon>
        <taxon>Pseudomonadati</taxon>
        <taxon>Pseudomonadota</taxon>
        <taxon>Gammaproteobacteria</taxon>
        <taxon>Alteromonadales</taxon>
        <taxon>Colwelliaceae</taxon>
        <taxon>Thalassotalea</taxon>
    </lineage>
</organism>
<dbReference type="Pfam" id="PF00043">
    <property type="entry name" value="GST_C"/>
    <property type="match status" value="1"/>
</dbReference>
<evidence type="ECO:0000313" key="3">
    <source>
        <dbReference type="EMBL" id="GLX79510.1"/>
    </source>
</evidence>
<sequence length="205" mass="22720">MYTLYYSPNACSLATQVILNELNQSVNIIDKRAVTNFHQLSPTGAVPVLKDGEQVLLEGAAIVLHLLEKHRSTLYPSNKEQQVQAKQDILFANATVHPAYSKLFFIAGAITDEQAKEQALTAATENLNKLWSIVEQRLQGQPFLGGSSYSAADIMLTIYSRWNQYFPTNIILGEKTQQMINKITSLDSFIQAVNNETTHSAAFAA</sequence>
<dbReference type="Gene3D" id="3.40.30.10">
    <property type="entry name" value="Glutaredoxin"/>
    <property type="match status" value="1"/>
</dbReference>
<dbReference type="PROSITE" id="PS50404">
    <property type="entry name" value="GST_NTER"/>
    <property type="match status" value="1"/>
</dbReference>
<dbReference type="InterPro" id="IPR036249">
    <property type="entry name" value="Thioredoxin-like_sf"/>
</dbReference>
<accession>A0ABQ6GYC7</accession>
<dbReference type="Pfam" id="PF13417">
    <property type="entry name" value="GST_N_3"/>
    <property type="match status" value="1"/>
</dbReference>
<dbReference type="Gene3D" id="1.20.1050.10">
    <property type="match status" value="1"/>
</dbReference>
<evidence type="ECO:0000259" key="1">
    <source>
        <dbReference type="PROSITE" id="PS50404"/>
    </source>
</evidence>
<dbReference type="PANTHER" id="PTHR44051:SF8">
    <property type="entry name" value="GLUTATHIONE S-TRANSFERASE GSTA"/>
    <property type="match status" value="1"/>
</dbReference>
<keyword evidence="4" id="KW-1185">Reference proteome</keyword>
<evidence type="ECO:0000259" key="2">
    <source>
        <dbReference type="PROSITE" id="PS50405"/>
    </source>
</evidence>
<proteinExistence type="predicted"/>
<dbReference type="SUPFAM" id="SSF47616">
    <property type="entry name" value="GST C-terminal domain-like"/>
    <property type="match status" value="1"/>
</dbReference>
<dbReference type="RefSeq" id="WP_284245422.1">
    <property type="nucleotide sequence ID" value="NZ_BSST01000001.1"/>
</dbReference>
<dbReference type="SFLD" id="SFLDG00358">
    <property type="entry name" value="Main_(cytGST)"/>
    <property type="match status" value="1"/>
</dbReference>
<reference evidence="3 4" key="1">
    <citation type="submission" date="2023-03" db="EMBL/GenBank/DDBJ databases">
        <title>Draft genome sequence of Thalassotalea insulae KCTC 62186T.</title>
        <authorList>
            <person name="Sawabe T."/>
        </authorList>
    </citation>
    <scope>NUCLEOTIDE SEQUENCE [LARGE SCALE GENOMIC DNA]</scope>
    <source>
        <strain evidence="3 4">KCTC 62186</strain>
    </source>
</reference>
<dbReference type="SFLD" id="SFLDS00019">
    <property type="entry name" value="Glutathione_Transferase_(cytos"/>
    <property type="match status" value="1"/>
</dbReference>
<comment type="caution">
    <text evidence="3">The sequence shown here is derived from an EMBL/GenBank/DDBJ whole genome shotgun (WGS) entry which is preliminary data.</text>
</comment>
<dbReference type="Proteomes" id="UP001157186">
    <property type="component" value="Unassembled WGS sequence"/>
</dbReference>
<dbReference type="PROSITE" id="PS50405">
    <property type="entry name" value="GST_CTER"/>
    <property type="match status" value="1"/>
</dbReference>
<gene>
    <name evidence="3" type="primary">gst</name>
    <name evidence="3" type="ORF">tinsulaeT_28500</name>
</gene>
<dbReference type="InterPro" id="IPR036282">
    <property type="entry name" value="Glutathione-S-Trfase_C_sf"/>
</dbReference>
<dbReference type="SUPFAM" id="SSF52833">
    <property type="entry name" value="Thioredoxin-like"/>
    <property type="match status" value="1"/>
</dbReference>
<dbReference type="PANTHER" id="PTHR44051">
    <property type="entry name" value="GLUTATHIONE S-TRANSFERASE-RELATED"/>
    <property type="match status" value="1"/>
</dbReference>
<dbReference type="EMBL" id="BSST01000001">
    <property type="protein sequence ID" value="GLX79510.1"/>
    <property type="molecule type" value="Genomic_DNA"/>
</dbReference>
<dbReference type="CDD" id="cd03057">
    <property type="entry name" value="GST_N_Beta"/>
    <property type="match status" value="1"/>
</dbReference>
<feature type="domain" description="GST N-terminal" evidence="1">
    <location>
        <begin position="1"/>
        <end position="74"/>
    </location>
</feature>
<feature type="domain" description="GST C-terminal" evidence="2">
    <location>
        <begin position="78"/>
        <end position="205"/>
    </location>
</feature>
<dbReference type="InterPro" id="IPR040079">
    <property type="entry name" value="Glutathione_S-Trfase"/>
</dbReference>
<name>A0ABQ6GYC7_9GAMM</name>
<protein>
    <submittedName>
        <fullName evidence="3">Glutathione S-transferase</fullName>
    </submittedName>
</protein>
<dbReference type="InterPro" id="IPR010987">
    <property type="entry name" value="Glutathione-S-Trfase_C-like"/>
</dbReference>
<dbReference type="InterPro" id="IPR004046">
    <property type="entry name" value="GST_C"/>
</dbReference>
<evidence type="ECO:0000313" key="4">
    <source>
        <dbReference type="Proteomes" id="UP001157186"/>
    </source>
</evidence>